<organism evidence="2 3">
    <name type="scientific">Cymbomonas tetramitiformis</name>
    <dbReference type="NCBI Taxonomy" id="36881"/>
    <lineage>
        <taxon>Eukaryota</taxon>
        <taxon>Viridiplantae</taxon>
        <taxon>Chlorophyta</taxon>
        <taxon>Pyramimonadophyceae</taxon>
        <taxon>Pyramimonadales</taxon>
        <taxon>Pyramimonadaceae</taxon>
        <taxon>Cymbomonas</taxon>
    </lineage>
</organism>
<feature type="region of interest" description="Disordered" evidence="1">
    <location>
        <begin position="21"/>
        <end position="47"/>
    </location>
</feature>
<dbReference type="AlphaFoldDB" id="A0AAE0C290"/>
<sequence>MKTRRARGIRKFRIRSAAAAGVGFKKDQPQATTHKRQETTHKRRAQISSSEYTHARGALGVLGLQLILPQEHSVPIPSDRASGQLAHFQRAAQEGVNGPSFQQALDNVGPWAPNQKASDNAVQSR</sequence>
<accession>A0AAE0C290</accession>
<feature type="region of interest" description="Disordered" evidence="1">
    <location>
        <begin position="85"/>
        <end position="125"/>
    </location>
</feature>
<feature type="compositionally biased region" description="Polar residues" evidence="1">
    <location>
        <begin position="115"/>
        <end position="125"/>
    </location>
</feature>
<evidence type="ECO:0000313" key="3">
    <source>
        <dbReference type="Proteomes" id="UP001190700"/>
    </source>
</evidence>
<comment type="caution">
    <text evidence="2">The sequence shown here is derived from an EMBL/GenBank/DDBJ whole genome shotgun (WGS) entry which is preliminary data.</text>
</comment>
<name>A0AAE0C290_9CHLO</name>
<protein>
    <submittedName>
        <fullName evidence="2">Uncharacterized protein</fullName>
    </submittedName>
</protein>
<dbReference type="EMBL" id="LGRX02029784">
    <property type="protein sequence ID" value="KAK3246464.1"/>
    <property type="molecule type" value="Genomic_DNA"/>
</dbReference>
<keyword evidence="3" id="KW-1185">Reference proteome</keyword>
<reference evidence="2 3" key="1">
    <citation type="journal article" date="2015" name="Genome Biol. Evol.">
        <title>Comparative Genomics of a Bacterivorous Green Alga Reveals Evolutionary Causalities and Consequences of Phago-Mixotrophic Mode of Nutrition.</title>
        <authorList>
            <person name="Burns J.A."/>
            <person name="Paasch A."/>
            <person name="Narechania A."/>
            <person name="Kim E."/>
        </authorList>
    </citation>
    <scope>NUCLEOTIDE SEQUENCE [LARGE SCALE GENOMIC DNA]</scope>
    <source>
        <strain evidence="2 3">PLY_AMNH</strain>
    </source>
</reference>
<evidence type="ECO:0000256" key="1">
    <source>
        <dbReference type="SAM" id="MobiDB-lite"/>
    </source>
</evidence>
<proteinExistence type="predicted"/>
<gene>
    <name evidence="2" type="ORF">CYMTET_43998</name>
</gene>
<evidence type="ECO:0000313" key="2">
    <source>
        <dbReference type="EMBL" id="KAK3246464.1"/>
    </source>
</evidence>
<dbReference type="Proteomes" id="UP001190700">
    <property type="component" value="Unassembled WGS sequence"/>
</dbReference>